<dbReference type="Proteomes" id="UP001497383">
    <property type="component" value="Chromosome 1"/>
</dbReference>
<sequence length="121" mass="14236">MSHSQITNANNYTLRDTLLISQLLYINHIATLEDLEKIDPSLLESILNEWKTHISTRLEQKTIKINTLNQMKDLYKNMLKKYKADTTETLANQVYFLRMSELEQTITQKKSEFQAILNEDD</sequence>
<gene>
    <name evidence="2" type="ORF">LODBEIA_P06610</name>
</gene>
<evidence type="ECO:0000313" key="2">
    <source>
        <dbReference type="EMBL" id="CAK9436103.1"/>
    </source>
</evidence>
<keyword evidence="3" id="KW-1185">Reference proteome</keyword>
<feature type="coiled-coil region" evidence="1">
    <location>
        <begin position="65"/>
        <end position="119"/>
    </location>
</feature>
<proteinExistence type="predicted"/>
<evidence type="ECO:0000313" key="3">
    <source>
        <dbReference type="Proteomes" id="UP001497383"/>
    </source>
</evidence>
<keyword evidence="1" id="KW-0175">Coiled coil</keyword>
<dbReference type="EMBL" id="OZ022405">
    <property type="protein sequence ID" value="CAK9436103.1"/>
    <property type="molecule type" value="Genomic_DNA"/>
</dbReference>
<name>A0ABP0ZJT5_9ASCO</name>
<dbReference type="GeneID" id="92205857"/>
<organism evidence="2 3">
    <name type="scientific">Lodderomyces beijingensis</name>
    <dbReference type="NCBI Taxonomy" id="1775926"/>
    <lineage>
        <taxon>Eukaryota</taxon>
        <taxon>Fungi</taxon>
        <taxon>Dikarya</taxon>
        <taxon>Ascomycota</taxon>
        <taxon>Saccharomycotina</taxon>
        <taxon>Pichiomycetes</taxon>
        <taxon>Debaryomycetaceae</taxon>
        <taxon>Candida/Lodderomyces clade</taxon>
        <taxon>Lodderomyces</taxon>
    </lineage>
</organism>
<protein>
    <submittedName>
        <fullName evidence="2">Uncharacterized protein</fullName>
    </submittedName>
</protein>
<accession>A0ABP0ZJT5</accession>
<reference evidence="2 3" key="1">
    <citation type="submission" date="2024-03" db="EMBL/GenBank/DDBJ databases">
        <authorList>
            <person name="Brejova B."/>
        </authorList>
    </citation>
    <scope>NUCLEOTIDE SEQUENCE [LARGE SCALE GENOMIC DNA]</scope>
    <source>
        <strain evidence="2 3">CBS 14171</strain>
    </source>
</reference>
<evidence type="ECO:0000256" key="1">
    <source>
        <dbReference type="SAM" id="Coils"/>
    </source>
</evidence>
<dbReference type="RefSeq" id="XP_066827599.1">
    <property type="nucleotide sequence ID" value="XM_066976606.1"/>
</dbReference>